<dbReference type="Proteomes" id="UP001589844">
    <property type="component" value="Unassembled WGS sequence"/>
</dbReference>
<dbReference type="CDD" id="cd00438">
    <property type="entry name" value="cupin_RmlC"/>
    <property type="match status" value="1"/>
</dbReference>
<dbReference type="SUPFAM" id="SSF51182">
    <property type="entry name" value="RmlC-like cupins"/>
    <property type="match status" value="1"/>
</dbReference>
<name>A0ABV6I959_9BURK</name>
<dbReference type="Pfam" id="PF00908">
    <property type="entry name" value="dTDP_sugar_isom"/>
    <property type="match status" value="1"/>
</dbReference>
<protein>
    <recommendedName>
        <fullName evidence="4">dTDP-4-dehydrorhamnose 3,5-epimerase</fullName>
        <ecNumber evidence="3">5.1.3.13</ecNumber>
    </recommendedName>
    <alternativeName>
        <fullName evidence="6">Thymidine diphospho-4-keto-rhamnose 3,5-epimerase</fullName>
    </alternativeName>
    <alternativeName>
        <fullName evidence="5">dTDP-4-keto-6-deoxyglucose 3,5-epimerase</fullName>
    </alternativeName>
    <alternativeName>
        <fullName evidence="7">dTDP-6-deoxy-D-xylo-4-hexulose 3,5-epimerase</fullName>
    </alternativeName>
</protein>
<reference evidence="8 9" key="1">
    <citation type="submission" date="2024-09" db="EMBL/GenBank/DDBJ databases">
        <authorList>
            <person name="Sun Q."/>
            <person name="Mori K."/>
        </authorList>
    </citation>
    <scope>NUCLEOTIDE SEQUENCE [LARGE SCALE GENOMIC DNA]</scope>
    <source>
        <strain evidence="8 9">CCM 8677</strain>
    </source>
</reference>
<organism evidence="8 9">
    <name type="scientific">Undibacterium danionis</name>
    <dbReference type="NCBI Taxonomy" id="1812100"/>
    <lineage>
        <taxon>Bacteria</taxon>
        <taxon>Pseudomonadati</taxon>
        <taxon>Pseudomonadota</taxon>
        <taxon>Betaproteobacteria</taxon>
        <taxon>Burkholderiales</taxon>
        <taxon>Oxalobacteraceae</taxon>
        <taxon>Undibacterium</taxon>
    </lineage>
</organism>
<dbReference type="InterPro" id="IPR014710">
    <property type="entry name" value="RmlC-like_jellyroll"/>
</dbReference>
<evidence type="ECO:0000256" key="1">
    <source>
        <dbReference type="ARBA" id="ARBA00001298"/>
    </source>
</evidence>
<dbReference type="RefSeq" id="WP_390209424.1">
    <property type="nucleotide sequence ID" value="NZ_JBHLXJ010000002.1"/>
</dbReference>
<evidence type="ECO:0000256" key="7">
    <source>
        <dbReference type="ARBA" id="ARBA00033311"/>
    </source>
</evidence>
<comment type="function">
    <text evidence="2">Catalyzes the epimerization of the C3' and C5'positions of dTDP-6-deoxy-D-xylo-4-hexulose, forming dTDP-6-deoxy-L-lyxo-4-hexulose.</text>
</comment>
<evidence type="ECO:0000256" key="5">
    <source>
        <dbReference type="ARBA" id="ARBA00029758"/>
    </source>
</evidence>
<proteinExistence type="predicted"/>
<sequence>MSPSQALQSQETEIPGVYIIERTRRGDERGYFERIFCHQTLQNLGWEDGIAQVNHSFTAQKGAVRGLHYQLPPFAESKLVTCVRGEVCDVVLDLRADSPQFLQYISINLSAQNNRSVLIPPGCAHGFQTLTDDVDMFYCHSAVYAPQSEAGINVLDPRLQLHWPLPITQRSERDLGFSFLAKDFEGVTL</sequence>
<evidence type="ECO:0000313" key="9">
    <source>
        <dbReference type="Proteomes" id="UP001589844"/>
    </source>
</evidence>
<keyword evidence="9" id="KW-1185">Reference proteome</keyword>
<dbReference type="EMBL" id="JBHLXJ010000002">
    <property type="protein sequence ID" value="MFC0348370.1"/>
    <property type="molecule type" value="Genomic_DNA"/>
</dbReference>
<dbReference type="EC" id="5.1.3.13" evidence="3"/>
<evidence type="ECO:0000256" key="4">
    <source>
        <dbReference type="ARBA" id="ARBA00019595"/>
    </source>
</evidence>
<dbReference type="Gene3D" id="2.60.120.10">
    <property type="entry name" value="Jelly Rolls"/>
    <property type="match status" value="1"/>
</dbReference>
<accession>A0ABV6I959</accession>
<evidence type="ECO:0000313" key="8">
    <source>
        <dbReference type="EMBL" id="MFC0348370.1"/>
    </source>
</evidence>
<evidence type="ECO:0000256" key="3">
    <source>
        <dbReference type="ARBA" id="ARBA00012098"/>
    </source>
</evidence>
<dbReference type="InterPro" id="IPR011051">
    <property type="entry name" value="RmlC_Cupin_sf"/>
</dbReference>
<evidence type="ECO:0000256" key="2">
    <source>
        <dbReference type="ARBA" id="ARBA00001997"/>
    </source>
</evidence>
<dbReference type="PANTHER" id="PTHR21047:SF2">
    <property type="entry name" value="THYMIDINE DIPHOSPHO-4-KETO-RHAMNOSE 3,5-EPIMERASE"/>
    <property type="match status" value="1"/>
</dbReference>
<comment type="catalytic activity">
    <reaction evidence="1">
        <text>dTDP-4-dehydro-6-deoxy-alpha-D-glucose = dTDP-4-dehydro-beta-L-rhamnose</text>
        <dbReference type="Rhea" id="RHEA:16969"/>
        <dbReference type="ChEBI" id="CHEBI:57649"/>
        <dbReference type="ChEBI" id="CHEBI:62830"/>
        <dbReference type="EC" id="5.1.3.13"/>
    </reaction>
</comment>
<dbReference type="PANTHER" id="PTHR21047">
    <property type="entry name" value="DTDP-6-DEOXY-D-GLUCOSE-3,5 EPIMERASE"/>
    <property type="match status" value="1"/>
</dbReference>
<comment type="caution">
    <text evidence="8">The sequence shown here is derived from an EMBL/GenBank/DDBJ whole genome shotgun (WGS) entry which is preliminary data.</text>
</comment>
<gene>
    <name evidence="8" type="ORF">ACFFJH_00990</name>
</gene>
<evidence type="ECO:0000256" key="6">
    <source>
        <dbReference type="ARBA" id="ARBA00031424"/>
    </source>
</evidence>
<dbReference type="InterPro" id="IPR000888">
    <property type="entry name" value="RmlC-like"/>
</dbReference>